<proteinExistence type="predicted"/>
<keyword evidence="3" id="KW-1185">Reference proteome</keyword>
<reference evidence="2" key="1">
    <citation type="journal article" date="2020" name="Nat. Commun.">
        <title>Large-scale genome sequencing of mycorrhizal fungi provides insights into the early evolution of symbiotic traits.</title>
        <authorList>
            <person name="Miyauchi S."/>
            <person name="Kiss E."/>
            <person name="Kuo A."/>
            <person name="Drula E."/>
            <person name="Kohler A."/>
            <person name="Sanchez-Garcia M."/>
            <person name="Morin E."/>
            <person name="Andreopoulos B."/>
            <person name="Barry K.W."/>
            <person name="Bonito G."/>
            <person name="Buee M."/>
            <person name="Carver A."/>
            <person name="Chen C."/>
            <person name="Cichocki N."/>
            <person name="Clum A."/>
            <person name="Culley D."/>
            <person name="Crous P.W."/>
            <person name="Fauchery L."/>
            <person name="Girlanda M."/>
            <person name="Hayes R.D."/>
            <person name="Keri Z."/>
            <person name="LaButti K."/>
            <person name="Lipzen A."/>
            <person name="Lombard V."/>
            <person name="Magnuson J."/>
            <person name="Maillard F."/>
            <person name="Murat C."/>
            <person name="Nolan M."/>
            <person name="Ohm R.A."/>
            <person name="Pangilinan J."/>
            <person name="Pereira M.F."/>
            <person name="Perotto S."/>
            <person name="Peter M."/>
            <person name="Pfister S."/>
            <person name="Riley R."/>
            <person name="Sitrit Y."/>
            <person name="Stielow J.B."/>
            <person name="Szollosi G."/>
            <person name="Zifcakova L."/>
            <person name="Stursova M."/>
            <person name="Spatafora J.W."/>
            <person name="Tedersoo L."/>
            <person name="Vaario L.M."/>
            <person name="Yamada A."/>
            <person name="Yan M."/>
            <person name="Wang P."/>
            <person name="Xu J."/>
            <person name="Bruns T."/>
            <person name="Baldrian P."/>
            <person name="Vilgalys R."/>
            <person name="Dunand C."/>
            <person name="Henrissat B."/>
            <person name="Grigoriev I.V."/>
            <person name="Hibbett D."/>
            <person name="Nagy L.G."/>
            <person name="Martin F.M."/>
        </authorList>
    </citation>
    <scope>NUCLEOTIDE SEQUENCE</scope>
    <source>
        <strain evidence="2">UP504</strain>
    </source>
</reference>
<comment type="caution">
    <text evidence="2">The sequence shown here is derived from an EMBL/GenBank/DDBJ whole genome shotgun (WGS) entry which is preliminary data.</text>
</comment>
<evidence type="ECO:0000313" key="3">
    <source>
        <dbReference type="Proteomes" id="UP000886523"/>
    </source>
</evidence>
<dbReference type="OrthoDB" id="2990155at2759"/>
<name>A0A9P6ALJ3_9AGAM</name>
<dbReference type="EMBL" id="MU129092">
    <property type="protein sequence ID" value="KAF9507016.1"/>
    <property type="molecule type" value="Genomic_DNA"/>
</dbReference>
<feature type="compositionally biased region" description="Polar residues" evidence="1">
    <location>
        <begin position="20"/>
        <end position="30"/>
    </location>
</feature>
<gene>
    <name evidence="2" type="ORF">BS47DRAFT_355010</name>
</gene>
<protein>
    <submittedName>
        <fullName evidence="2">Uncharacterized protein</fullName>
    </submittedName>
</protein>
<evidence type="ECO:0000313" key="2">
    <source>
        <dbReference type="EMBL" id="KAF9507016.1"/>
    </source>
</evidence>
<dbReference type="AlphaFoldDB" id="A0A9P6ALJ3"/>
<dbReference type="Proteomes" id="UP000886523">
    <property type="component" value="Unassembled WGS sequence"/>
</dbReference>
<organism evidence="2 3">
    <name type="scientific">Hydnum rufescens UP504</name>
    <dbReference type="NCBI Taxonomy" id="1448309"/>
    <lineage>
        <taxon>Eukaryota</taxon>
        <taxon>Fungi</taxon>
        <taxon>Dikarya</taxon>
        <taxon>Basidiomycota</taxon>
        <taxon>Agaricomycotina</taxon>
        <taxon>Agaricomycetes</taxon>
        <taxon>Cantharellales</taxon>
        <taxon>Hydnaceae</taxon>
        <taxon>Hydnum</taxon>
    </lineage>
</organism>
<accession>A0A9P6ALJ3</accession>
<feature type="region of interest" description="Disordered" evidence="1">
    <location>
        <begin position="1"/>
        <end position="45"/>
    </location>
</feature>
<evidence type="ECO:0000256" key="1">
    <source>
        <dbReference type="SAM" id="MobiDB-lite"/>
    </source>
</evidence>
<sequence>MLPLGSSAEEDDGAKLQEVLTPSLNPSEQTCVPEEKGETVTENSSEPVSIPVEFARKNVWPFVPIVPSNTNLAGEAAPNGTPGPGGSVDHGIVFPPGFMVNARARFHKAFSDSAQLAAADETNDKIGPALPDTTFTLFSPHKELSVIDTFVRQIASSHEADVLVLDSIEFLRGEPNLLGKQLCDIAEKTRNCTRPSNSSESDSEEELRCHDQINHYLRALVAVDLPVSLGDTLANDARASSDFTTGSASIIPSDGIEDKKITPSSKRRIIYLRDFGAISFVARSFLEELLATIRLHRKASIQGSGPLDPSRLHRVVVVMGMSRPLKSDQDRECFQSGGSHLSHLVPQIDPFHEAAGLELLRAFTRTYLERERAAPPTPKRHLLQWENPGTYYDLMNQDVPTNRFSNSLYGTILPVFTPDLSPKFSEDWEFEMVERLSILNDSILRDAIDEEDGTLEGGNVFKMTLGARAPSTANEVTDNNASVVSPSRFPEDLRDRVLPHWCRIAPPCRRCHLLSIRRRPLLVAVS</sequence>